<keyword evidence="1" id="KW-0812">Transmembrane</keyword>
<accession>A0A917TRM7</accession>
<name>A0A917TRM7_9ACTN</name>
<reference evidence="3" key="2">
    <citation type="submission" date="2020-09" db="EMBL/GenBank/DDBJ databases">
        <authorList>
            <person name="Sun Q."/>
            <person name="Ohkuma M."/>
        </authorList>
    </citation>
    <scope>NUCLEOTIDE SEQUENCE</scope>
    <source>
        <strain evidence="3">JCM 19831</strain>
    </source>
</reference>
<proteinExistence type="predicted"/>
<sequence>MSDPEAMEGLEGGERRRIRPALVVALATVLILVCCGGGVVSLFMDAADKAVDYAAGCGNGQLVDAAGKLPSHRSYGPEQVRNAAIIVRVGQDMKVPPRGWIIAVATAMQESNLRNLPNLGARNDHDSLGLFQQRPSTGWGTPAQIMDPQYASRKFYEKLLTIPGWESMALTRAAQRVQRSAYPNAYAKHEETATTIVNSLTGGAGRAVGNQLEMQCAAAGQMAASGWTAPVKGKVGSGFRTASRPDHQGVDLIVPKGTLIRAAAAGIVIKARCNAVAPNGSDWGCWRDGSPSVRGCGWYVDIRHANGIITRYCHMVKQPSVVVGQSVAPGQEIGFSGSTGHSSGPHVHFETHINNDSSKNGAVDPVQFMQRMGAPLGIEP</sequence>
<keyword evidence="4" id="KW-1185">Reference proteome</keyword>
<evidence type="ECO:0000313" key="4">
    <source>
        <dbReference type="Proteomes" id="UP000642070"/>
    </source>
</evidence>
<dbReference type="AlphaFoldDB" id="A0A917TRM7"/>
<protein>
    <recommendedName>
        <fullName evidence="2">M23ase beta-sheet core domain-containing protein</fullName>
    </recommendedName>
</protein>
<feature type="transmembrane region" description="Helical" evidence="1">
    <location>
        <begin position="21"/>
        <end position="44"/>
    </location>
</feature>
<evidence type="ECO:0000256" key="1">
    <source>
        <dbReference type="SAM" id="Phobius"/>
    </source>
</evidence>
<gene>
    <name evidence="3" type="ORF">GCM10007977_039130</name>
</gene>
<organism evidence="3 4">
    <name type="scientific">Dactylosporangium sucinum</name>
    <dbReference type="NCBI Taxonomy" id="1424081"/>
    <lineage>
        <taxon>Bacteria</taxon>
        <taxon>Bacillati</taxon>
        <taxon>Actinomycetota</taxon>
        <taxon>Actinomycetes</taxon>
        <taxon>Micromonosporales</taxon>
        <taxon>Micromonosporaceae</taxon>
        <taxon>Dactylosporangium</taxon>
    </lineage>
</organism>
<comment type="caution">
    <text evidence="3">The sequence shown here is derived from an EMBL/GenBank/DDBJ whole genome shotgun (WGS) entry which is preliminary data.</text>
</comment>
<dbReference type="CDD" id="cd12797">
    <property type="entry name" value="M23_peptidase"/>
    <property type="match status" value="1"/>
</dbReference>
<dbReference type="InterPro" id="IPR050570">
    <property type="entry name" value="Cell_wall_metabolism_enzyme"/>
</dbReference>
<dbReference type="GO" id="GO:0004222">
    <property type="term" value="F:metalloendopeptidase activity"/>
    <property type="evidence" value="ECO:0007669"/>
    <property type="project" value="TreeGrafter"/>
</dbReference>
<dbReference type="PANTHER" id="PTHR21666:SF270">
    <property type="entry name" value="MUREIN HYDROLASE ACTIVATOR ENVC"/>
    <property type="match status" value="1"/>
</dbReference>
<dbReference type="PANTHER" id="PTHR21666">
    <property type="entry name" value="PEPTIDASE-RELATED"/>
    <property type="match status" value="1"/>
</dbReference>
<dbReference type="InterPro" id="IPR011055">
    <property type="entry name" value="Dup_hybrid_motif"/>
</dbReference>
<evidence type="ECO:0000259" key="2">
    <source>
        <dbReference type="Pfam" id="PF01551"/>
    </source>
</evidence>
<dbReference type="EMBL" id="BMPI01000017">
    <property type="protein sequence ID" value="GGM33829.1"/>
    <property type="molecule type" value="Genomic_DNA"/>
</dbReference>
<reference evidence="3" key="1">
    <citation type="journal article" date="2014" name="Int. J. Syst. Evol. Microbiol.">
        <title>Complete genome sequence of Corynebacterium casei LMG S-19264T (=DSM 44701T), isolated from a smear-ripened cheese.</title>
        <authorList>
            <consortium name="US DOE Joint Genome Institute (JGI-PGF)"/>
            <person name="Walter F."/>
            <person name="Albersmeier A."/>
            <person name="Kalinowski J."/>
            <person name="Ruckert C."/>
        </authorList>
    </citation>
    <scope>NUCLEOTIDE SEQUENCE</scope>
    <source>
        <strain evidence="3">JCM 19831</strain>
    </source>
</reference>
<dbReference type="SUPFAM" id="SSF51261">
    <property type="entry name" value="Duplicated hybrid motif"/>
    <property type="match status" value="1"/>
</dbReference>
<dbReference type="Proteomes" id="UP000642070">
    <property type="component" value="Unassembled WGS sequence"/>
</dbReference>
<keyword evidence="1" id="KW-0472">Membrane</keyword>
<evidence type="ECO:0000313" key="3">
    <source>
        <dbReference type="EMBL" id="GGM33829.1"/>
    </source>
</evidence>
<keyword evidence="1" id="KW-1133">Transmembrane helix</keyword>
<dbReference type="Pfam" id="PF01551">
    <property type="entry name" value="Peptidase_M23"/>
    <property type="match status" value="1"/>
</dbReference>
<feature type="domain" description="M23ase beta-sheet core" evidence="2">
    <location>
        <begin position="247"/>
        <end position="357"/>
    </location>
</feature>
<dbReference type="Gene3D" id="2.70.70.10">
    <property type="entry name" value="Glucose Permease (Domain IIA)"/>
    <property type="match status" value="1"/>
</dbReference>
<dbReference type="InterPro" id="IPR016047">
    <property type="entry name" value="M23ase_b-sheet_dom"/>
</dbReference>